<name>A0A1R3KBT5_COCAP</name>
<accession>A0A1R3KBT5</accession>
<keyword evidence="2" id="KW-1185">Reference proteome</keyword>
<comment type="caution">
    <text evidence="1">The sequence shown here is derived from an EMBL/GenBank/DDBJ whole genome shotgun (WGS) entry which is preliminary data.</text>
</comment>
<dbReference type="Gramene" id="OMP04498">
    <property type="protein sequence ID" value="OMP04498"/>
    <property type="gene ID" value="CCACVL1_02158"/>
</dbReference>
<evidence type="ECO:0000313" key="2">
    <source>
        <dbReference type="Proteomes" id="UP000188268"/>
    </source>
</evidence>
<protein>
    <submittedName>
        <fullName evidence="1">Uncharacterized protein</fullName>
    </submittedName>
</protein>
<evidence type="ECO:0000313" key="1">
    <source>
        <dbReference type="EMBL" id="OMP04498.1"/>
    </source>
</evidence>
<gene>
    <name evidence="1" type="ORF">CCACVL1_02158</name>
</gene>
<dbReference type="EMBL" id="AWWV01005709">
    <property type="protein sequence ID" value="OMP04498.1"/>
    <property type="molecule type" value="Genomic_DNA"/>
</dbReference>
<dbReference type="Proteomes" id="UP000188268">
    <property type="component" value="Unassembled WGS sequence"/>
</dbReference>
<organism evidence="1 2">
    <name type="scientific">Corchorus capsularis</name>
    <name type="common">Jute</name>
    <dbReference type="NCBI Taxonomy" id="210143"/>
    <lineage>
        <taxon>Eukaryota</taxon>
        <taxon>Viridiplantae</taxon>
        <taxon>Streptophyta</taxon>
        <taxon>Embryophyta</taxon>
        <taxon>Tracheophyta</taxon>
        <taxon>Spermatophyta</taxon>
        <taxon>Magnoliopsida</taxon>
        <taxon>eudicotyledons</taxon>
        <taxon>Gunneridae</taxon>
        <taxon>Pentapetalae</taxon>
        <taxon>rosids</taxon>
        <taxon>malvids</taxon>
        <taxon>Malvales</taxon>
        <taxon>Malvaceae</taxon>
        <taxon>Grewioideae</taxon>
        <taxon>Apeibeae</taxon>
        <taxon>Corchorus</taxon>
    </lineage>
</organism>
<feature type="non-terminal residue" evidence="1">
    <location>
        <position position="45"/>
    </location>
</feature>
<sequence length="45" mass="5161">MVKGLSSFFRRDNLNRKARGDLGLFVDLKLSPTTFIYFTIPAIIK</sequence>
<proteinExistence type="predicted"/>
<dbReference type="AlphaFoldDB" id="A0A1R3KBT5"/>
<reference evidence="1 2" key="1">
    <citation type="submission" date="2013-09" db="EMBL/GenBank/DDBJ databases">
        <title>Corchorus capsularis genome sequencing.</title>
        <authorList>
            <person name="Alam M."/>
            <person name="Haque M.S."/>
            <person name="Islam M.S."/>
            <person name="Emdad E.M."/>
            <person name="Islam M.M."/>
            <person name="Ahmed B."/>
            <person name="Halim A."/>
            <person name="Hossen Q.M.M."/>
            <person name="Hossain M.Z."/>
            <person name="Ahmed R."/>
            <person name="Khan M.M."/>
            <person name="Islam R."/>
            <person name="Rashid M.M."/>
            <person name="Khan S.A."/>
            <person name="Rahman M.S."/>
            <person name="Alam M."/>
        </authorList>
    </citation>
    <scope>NUCLEOTIDE SEQUENCE [LARGE SCALE GENOMIC DNA]</scope>
    <source>
        <strain evidence="2">cv. CVL-1</strain>
        <tissue evidence="1">Whole seedling</tissue>
    </source>
</reference>